<protein>
    <submittedName>
        <fullName evidence="3">Uncharacterized protein</fullName>
    </submittedName>
</protein>
<evidence type="ECO:0000313" key="3">
    <source>
        <dbReference type="EMBL" id="KAK1658331.1"/>
    </source>
</evidence>
<organism evidence="3 4">
    <name type="scientific">Colletotrichum godetiae</name>
    <dbReference type="NCBI Taxonomy" id="1209918"/>
    <lineage>
        <taxon>Eukaryota</taxon>
        <taxon>Fungi</taxon>
        <taxon>Dikarya</taxon>
        <taxon>Ascomycota</taxon>
        <taxon>Pezizomycotina</taxon>
        <taxon>Sordariomycetes</taxon>
        <taxon>Hypocreomycetidae</taxon>
        <taxon>Glomerellales</taxon>
        <taxon>Glomerellaceae</taxon>
        <taxon>Colletotrichum</taxon>
        <taxon>Colletotrichum acutatum species complex</taxon>
    </lineage>
</organism>
<feature type="transmembrane region" description="Helical" evidence="2">
    <location>
        <begin position="20"/>
        <end position="47"/>
    </location>
</feature>
<gene>
    <name evidence="3" type="ORF">BDP55DRAFT_637960</name>
</gene>
<keyword evidence="2" id="KW-1133">Transmembrane helix</keyword>
<name>A0AAJ0AB44_9PEZI</name>
<evidence type="ECO:0000256" key="1">
    <source>
        <dbReference type="SAM" id="MobiDB-lite"/>
    </source>
</evidence>
<dbReference type="EMBL" id="JAHMHR010000075">
    <property type="protein sequence ID" value="KAK1658331.1"/>
    <property type="molecule type" value="Genomic_DNA"/>
</dbReference>
<dbReference type="Proteomes" id="UP001224890">
    <property type="component" value="Unassembled WGS sequence"/>
</dbReference>
<keyword evidence="4" id="KW-1185">Reference proteome</keyword>
<keyword evidence="2" id="KW-0812">Transmembrane</keyword>
<dbReference type="GeneID" id="85457577"/>
<reference evidence="3" key="1">
    <citation type="submission" date="2021-06" db="EMBL/GenBank/DDBJ databases">
        <title>Comparative genomics, transcriptomics and evolutionary studies reveal genomic signatures of adaptation to plant cell wall in hemibiotrophic fungi.</title>
        <authorList>
            <consortium name="DOE Joint Genome Institute"/>
            <person name="Baroncelli R."/>
            <person name="Diaz J.F."/>
            <person name="Benocci T."/>
            <person name="Peng M."/>
            <person name="Battaglia E."/>
            <person name="Haridas S."/>
            <person name="Andreopoulos W."/>
            <person name="Labutti K."/>
            <person name="Pangilinan J."/>
            <person name="Floch G.L."/>
            <person name="Makela M.R."/>
            <person name="Henrissat B."/>
            <person name="Grigoriev I.V."/>
            <person name="Crouch J.A."/>
            <person name="De Vries R.P."/>
            <person name="Sukno S.A."/>
            <person name="Thon M.R."/>
        </authorList>
    </citation>
    <scope>NUCLEOTIDE SEQUENCE</scope>
    <source>
        <strain evidence="3">CBS 193.32</strain>
    </source>
</reference>
<dbReference type="AlphaFoldDB" id="A0AAJ0AB44"/>
<evidence type="ECO:0000256" key="2">
    <source>
        <dbReference type="SAM" id="Phobius"/>
    </source>
</evidence>
<dbReference type="RefSeq" id="XP_060423095.1">
    <property type="nucleotide sequence ID" value="XM_060573051.1"/>
</dbReference>
<comment type="caution">
    <text evidence="3">The sequence shown here is derived from an EMBL/GenBank/DDBJ whole genome shotgun (WGS) entry which is preliminary data.</text>
</comment>
<feature type="region of interest" description="Disordered" evidence="1">
    <location>
        <begin position="353"/>
        <end position="387"/>
    </location>
</feature>
<evidence type="ECO:0000313" key="4">
    <source>
        <dbReference type="Proteomes" id="UP001224890"/>
    </source>
</evidence>
<proteinExistence type="predicted"/>
<keyword evidence="2" id="KW-0472">Membrane</keyword>
<dbReference type="PROSITE" id="PS51257">
    <property type="entry name" value="PROKAR_LIPOPROTEIN"/>
    <property type="match status" value="1"/>
</dbReference>
<sequence length="509" mass="55235">MGTKTRTKLQSSHYVTVNVYVYGVGLGAWCIVLGCLLLSVLVAPYVCRWSMEEHGRFPGMENVGESKVVAPALARHRTTSKSTYDEVCVLQVYVGSLPHIQFRPAYTVSSPGLRSTSRTAITLNMDGYRTRLDGCSQFSTLAMHYSLFQALIPSVTPCLPICQNPPNPSIRLRFCPPPSTNGRGVGGAPAQGWAGQRAAPVLVHAQVPSTTPYPDVPGLSPAPQEDKVRSQFVDWVGLGNVASPPKAVTSKFKMNIDQQQNRSLALRKTVRKQTSTCIRSPWFSQYFSFSNQGSLFGPVSQLLPRIFFLSVAASSPAPIPCIAGRDTRRYPYEMPQLHPNPARVISLLHPVVPSEGPEADGGSDRTRHPQLESAIDTPGPSKQTLPQSPLAVLYGSRSPDTTNARISCVPIRIPSFIGPDFWSPGTESLGVWKKWTGLLQVSSEKLHQGVPLRPPLQPIPDSAGGQSGVAQVVRGCKPQQPTSNCRLAYAPLNRLASPVLRPGTSISFR</sequence>
<accession>A0AAJ0AB44</accession>